<feature type="compositionally biased region" description="Polar residues" evidence="1">
    <location>
        <begin position="247"/>
        <end position="264"/>
    </location>
</feature>
<feature type="region of interest" description="Disordered" evidence="1">
    <location>
        <begin position="236"/>
        <end position="284"/>
    </location>
</feature>
<sequence length="600" mass="66374">PLGSNRADPKTGAPLQALVVFTMTYYLLGCGHHMRFLSLILARHVLETGGAREVRRFSVVQQKVETDVTFIRHGESAGNLAQRSKLAFLREYIGSARYAWKDGQLTREGEADAVTSVEELKPELLARITGSQLVLVSPLQRAMATCMLVLATAYKRQGLDPQHLGPGGPEGHTVIVREELREKVGSESDMPGKNPVSQWEYLGKLASRYGTAFFNDSHALDNFVVAVRGTYESQEGRTANWGRGWDSASQQGGNETTERGTAQQRRGPVPISPEQLQQQQEPNDGGRLLQQIQRFRTYLARFPTTPVLIVGHNGWARSTFCAGLLEPCEAKEKVGTMTMSTFGTRMVQPVDNLGMVSAKFKNGMFFSVQVHSDGGGARCTKPKIGLISSVREMKAEGLLPPDVLMHRVMVKKHQDSGGFDKRLITFSSTANIPRMAWGSRFGNPKKFISLAGGTMQHQVAARQPDSDPGVDIFGTTENGGMLISTTHAGAKDVVRPFELRVESWENYYRLLNLLELYSRYGTNTSFLSSLLSSKGWHATGANFGSGFGGIPDDRLILEELAQWDEEFQFWHPTTTTTTTTTTFDWCIQNPTMCGHIIIHR</sequence>
<dbReference type="InterPro" id="IPR050275">
    <property type="entry name" value="PGM_Phosphatase"/>
</dbReference>
<evidence type="ECO:0000313" key="3">
    <source>
        <dbReference type="Proteomes" id="UP001189429"/>
    </source>
</evidence>
<dbReference type="CDD" id="cd07067">
    <property type="entry name" value="HP_PGM_like"/>
    <property type="match status" value="1"/>
</dbReference>
<dbReference type="PANTHER" id="PTHR48100">
    <property type="entry name" value="BROAD-SPECIFICITY PHOSPHATASE YOR283W-RELATED"/>
    <property type="match status" value="1"/>
</dbReference>
<accession>A0ABN9PBU8</accession>
<organism evidence="2 3">
    <name type="scientific">Prorocentrum cordatum</name>
    <dbReference type="NCBI Taxonomy" id="2364126"/>
    <lineage>
        <taxon>Eukaryota</taxon>
        <taxon>Sar</taxon>
        <taxon>Alveolata</taxon>
        <taxon>Dinophyceae</taxon>
        <taxon>Prorocentrales</taxon>
        <taxon>Prorocentraceae</taxon>
        <taxon>Prorocentrum</taxon>
    </lineage>
</organism>
<name>A0ABN9PBU8_9DINO</name>
<comment type="caution">
    <text evidence="2">The sequence shown here is derived from an EMBL/GenBank/DDBJ whole genome shotgun (WGS) entry which is preliminary data.</text>
</comment>
<dbReference type="Gene3D" id="3.40.50.1240">
    <property type="entry name" value="Phosphoglycerate mutase-like"/>
    <property type="match status" value="1"/>
</dbReference>
<dbReference type="PANTHER" id="PTHR48100:SF44">
    <property type="entry name" value="PHOSPHATASE C1620.13-RELATED"/>
    <property type="match status" value="1"/>
</dbReference>
<dbReference type="SUPFAM" id="SSF53254">
    <property type="entry name" value="Phosphoglycerate mutase-like"/>
    <property type="match status" value="1"/>
</dbReference>
<keyword evidence="3" id="KW-1185">Reference proteome</keyword>
<dbReference type="InterPro" id="IPR029033">
    <property type="entry name" value="His_PPase_superfam"/>
</dbReference>
<gene>
    <name evidence="2" type="ORF">PCOR1329_LOCUS1619</name>
</gene>
<dbReference type="InterPro" id="IPR013078">
    <property type="entry name" value="His_Pase_superF_clade-1"/>
</dbReference>
<dbReference type="EMBL" id="CAUYUJ010000394">
    <property type="protein sequence ID" value="CAK0790311.1"/>
    <property type="molecule type" value="Genomic_DNA"/>
</dbReference>
<proteinExistence type="predicted"/>
<dbReference type="Proteomes" id="UP001189429">
    <property type="component" value="Unassembled WGS sequence"/>
</dbReference>
<dbReference type="Pfam" id="PF00300">
    <property type="entry name" value="His_Phos_1"/>
    <property type="match status" value="1"/>
</dbReference>
<evidence type="ECO:0000256" key="1">
    <source>
        <dbReference type="SAM" id="MobiDB-lite"/>
    </source>
</evidence>
<feature type="non-terminal residue" evidence="2">
    <location>
        <position position="1"/>
    </location>
</feature>
<reference evidence="2" key="1">
    <citation type="submission" date="2023-10" db="EMBL/GenBank/DDBJ databases">
        <authorList>
            <person name="Chen Y."/>
            <person name="Shah S."/>
            <person name="Dougan E. K."/>
            <person name="Thang M."/>
            <person name="Chan C."/>
        </authorList>
    </citation>
    <scope>NUCLEOTIDE SEQUENCE [LARGE SCALE GENOMIC DNA]</scope>
</reference>
<evidence type="ECO:0000313" key="2">
    <source>
        <dbReference type="EMBL" id="CAK0790311.1"/>
    </source>
</evidence>
<protein>
    <submittedName>
        <fullName evidence="2">Uncharacterized protein</fullName>
    </submittedName>
</protein>